<gene>
    <name evidence="11" type="ORF">GCM10011585_24530</name>
</gene>
<evidence type="ECO:0000256" key="3">
    <source>
        <dbReference type="ARBA" id="ARBA00005833"/>
    </source>
</evidence>
<keyword evidence="6" id="KW-0560">Oxidoreductase</keyword>
<dbReference type="SUPFAM" id="SSF51905">
    <property type="entry name" value="FAD/NAD(P)-binding domain"/>
    <property type="match status" value="1"/>
</dbReference>
<dbReference type="PRINTS" id="PR00757">
    <property type="entry name" value="AMINEOXDASEF"/>
</dbReference>
<dbReference type="RefSeq" id="WP_188554515.1">
    <property type="nucleotide sequence ID" value="NZ_BMGT01000003.1"/>
</dbReference>
<keyword evidence="7" id="KW-0073">Auxin biosynthesis</keyword>
<evidence type="ECO:0000313" key="11">
    <source>
        <dbReference type="EMBL" id="GGG80256.1"/>
    </source>
</evidence>
<dbReference type="InterPro" id="IPR002937">
    <property type="entry name" value="Amino_oxidase"/>
</dbReference>
<dbReference type="InterPro" id="IPR001613">
    <property type="entry name" value="Flavin_amine_oxidase"/>
</dbReference>
<feature type="binding site" evidence="9">
    <location>
        <position position="13"/>
    </location>
    <ligand>
        <name>FAD</name>
        <dbReference type="ChEBI" id="CHEBI:57692"/>
    </ligand>
</feature>
<feature type="binding site" evidence="9">
    <location>
        <position position="200"/>
    </location>
    <ligand>
        <name>FAD</name>
        <dbReference type="ChEBI" id="CHEBI:57692"/>
    </ligand>
</feature>
<evidence type="ECO:0000259" key="10">
    <source>
        <dbReference type="Pfam" id="PF01593"/>
    </source>
</evidence>
<reference evidence="11" key="1">
    <citation type="journal article" date="2014" name="Int. J. Syst. Evol. Microbiol.">
        <title>Complete genome sequence of Corynebacterium casei LMG S-19264T (=DSM 44701T), isolated from a smear-ripened cheese.</title>
        <authorList>
            <consortium name="US DOE Joint Genome Institute (JGI-PGF)"/>
            <person name="Walter F."/>
            <person name="Albersmeier A."/>
            <person name="Kalinowski J."/>
            <person name="Ruckert C."/>
        </authorList>
    </citation>
    <scope>NUCLEOTIDE SEQUENCE</scope>
    <source>
        <strain evidence="11">CGMCC 1.12997</strain>
    </source>
</reference>
<dbReference type="GO" id="GO:0009851">
    <property type="term" value="P:auxin biosynthetic process"/>
    <property type="evidence" value="ECO:0007669"/>
    <property type="project" value="UniProtKB-KW"/>
</dbReference>
<sequence>MQSDILIIGAGISGLTAARTLAEAGRRVILLEASNRVGGRIHTIREANEIIELGAEFVHGKPPELWSLIEEANLETYELDGTMLTFEDGRLQSRDEEQEATPILDKLESLPEPDQTFADYLAQHPLPEDQRRATIGYVEGFNAADHRIIGTQSLGLQQAAEEAIEGDRLFRIRDGYDRLPQFLAQKFTEAGGTLHLNTLVERIDWTPNHVRIEAHQNAQPITFETAKAVITLPLGVLQQNSVTFTPTPDVLHEANRLRMGNARRFTLVFREKFWANLKPSTLSQKLEALSFLLSFASMPPVWWTPHPTPSNTLTGWVGGPRSAAFANFTPNQLAEAACKTLAQIFSLDATDIRSQLISCHTHDWQHDALSHGAYSYIAAGALDAPSKMAIPADNTLYFAGEHTDTTGHWGTVHAAIRSGQRAAQQILDQAT</sequence>
<dbReference type="Gene3D" id="3.50.50.60">
    <property type="entry name" value="FAD/NAD(P)-binding domain"/>
    <property type="match status" value="1"/>
</dbReference>
<dbReference type="Pfam" id="PF01593">
    <property type="entry name" value="Amino_oxidase"/>
    <property type="match status" value="1"/>
</dbReference>
<reference evidence="11" key="2">
    <citation type="submission" date="2020-09" db="EMBL/GenBank/DDBJ databases">
        <authorList>
            <person name="Sun Q."/>
            <person name="Zhou Y."/>
        </authorList>
    </citation>
    <scope>NUCLEOTIDE SEQUENCE</scope>
    <source>
        <strain evidence="11">CGMCC 1.12997</strain>
    </source>
</reference>
<evidence type="ECO:0000256" key="1">
    <source>
        <dbReference type="ARBA" id="ARBA00001974"/>
    </source>
</evidence>
<dbReference type="GO" id="GO:0050361">
    <property type="term" value="F:tryptophan 2-monooxygenase activity"/>
    <property type="evidence" value="ECO:0007669"/>
    <property type="project" value="UniProtKB-EC"/>
</dbReference>
<dbReference type="AlphaFoldDB" id="A0A917HJ19"/>
<comment type="similarity">
    <text evidence="3">Belongs to the tryptophan 2-monooxygenase family.</text>
</comment>
<comment type="pathway">
    <text evidence="2">Plant hormone metabolism; auxin biosynthesis.</text>
</comment>
<keyword evidence="12" id="KW-1185">Reference proteome</keyword>
<evidence type="ECO:0000256" key="7">
    <source>
        <dbReference type="ARBA" id="ARBA00023070"/>
    </source>
</evidence>
<accession>A0A917HJ19</accession>
<comment type="cofactor">
    <cofactor evidence="1">
        <name>FAD</name>
        <dbReference type="ChEBI" id="CHEBI:57692"/>
    </cofactor>
</comment>
<evidence type="ECO:0000313" key="12">
    <source>
        <dbReference type="Proteomes" id="UP000647241"/>
    </source>
</evidence>
<dbReference type="EC" id="1.13.12.3" evidence="4"/>
<dbReference type="SUPFAM" id="SSF54373">
    <property type="entry name" value="FAD-linked reductases, C-terminal domain"/>
    <property type="match status" value="1"/>
</dbReference>
<feature type="binding site" evidence="9">
    <location>
        <position position="401"/>
    </location>
    <ligand>
        <name>FAD</name>
        <dbReference type="ChEBI" id="CHEBI:57692"/>
    </ligand>
</feature>
<feature type="binding site" evidence="9">
    <location>
        <begin position="32"/>
        <end position="33"/>
    </location>
    <ligand>
        <name>FAD</name>
        <dbReference type="ChEBI" id="CHEBI:57692"/>
    </ligand>
</feature>
<comment type="catalytic activity">
    <reaction evidence="8">
        <text>L-tryptophan + O2 = indole-3-acetamide + CO2 + H2O</text>
        <dbReference type="Rhea" id="RHEA:16165"/>
        <dbReference type="ChEBI" id="CHEBI:15377"/>
        <dbReference type="ChEBI" id="CHEBI:15379"/>
        <dbReference type="ChEBI" id="CHEBI:16031"/>
        <dbReference type="ChEBI" id="CHEBI:16526"/>
        <dbReference type="ChEBI" id="CHEBI:57912"/>
        <dbReference type="EC" id="1.13.12.3"/>
    </reaction>
</comment>
<evidence type="ECO:0000256" key="4">
    <source>
        <dbReference type="ARBA" id="ARBA00012535"/>
    </source>
</evidence>
<name>A0A917HJ19_9BACT</name>
<organism evidence="11 12">
    <name type="scientific">Edaphobacter dinghuensis</name>
    <dbReference type="NCBI Taxonomy" id="1560005"/>
    <lineage>
        <taxon>Bacteria</taxon>
        <taxon>Pseudomonadati</taxon>
        <taxon>Acidobacteriota</taxon>
        <taxon>Terriglobia</taxon>
        <taxon>Terriglobales</taxon>
        <taxon>Acidobacteriaceae</taxon>
        <taxon>Edaphobacter</taxon>
    </lineage>
</organism>
<evidence type="ECO:0000256" key="8">
    <source>
        <dbReference type="ARBA" id="ARBA00047321"/>
    </source>
</evidence>
<proteinExistence type="inferred from homology"/>
<evidence type="ECO:0000256" key="6">
    <source>
        <dbReference type="ARBA" id="ARBA00023002"/>
    </source>
</evidence>
<dbReference type="Proteomes" id="UP000647241">
    <property type="component" value="Unassembled WGS sequence"/>
</dbReference>
<dbReference type="PANTHER" id="PTHR10742">
    <property type="entry name" value="FLAVIN MONOAMINE OXIDASE"/>
    <property type="match status" value="1"/>
</dbReference>
<evidence type="ECO:0000256" key="9">
    <source>
        <dbReference type="PIRSR" id="PIRSR601613-1"/>
    </source>
</evidence>
<evidence type="ECO:0000256" key="2">
    <source>
        <dbReference type="ARBA" id="ARBA00004814"/>
    </source>
</evidence>
<dbReference type="InterPro" id="IPR036188">
    <property type="entry name" value="FAD/NAD-bd_sf"/>
</dbReference>
<dbReference type="InterPro" id="IPR050281">
    <property type="entry name" value="Flavin_monoamine_oxidase"/>
</dbReference>
<dbReference type="PANTHER" id="PTHR10742:SF410">
    <property type="entry name" value="LYSINE-SPECIFIC HISTONE DEMETHYLASE 2"/>
    <property type="match status" value="1"/>
</dbReference>
<evidence type="ECO:0000256" key="5">
    <source>
        <dbReference type="ARBA" id="ARBA00017871"/>
    </source>
</evidence>
<dbReference type="EMBL" id="BMGT01000003">
    <property type="protein sequence ID" value="GGG80256.1"/>
    <property type="molecule type" value="Genomic_DNA"/>
</dbReference>
<feature type="domain" description="Amine oxidase" evidence="10">
    <location>
        <begin position="12"/>
        <end position="427"/>
    </location>
</feature>
<comment type="caution">
    <text evidence="11">The sequence shown here is derived from an EMBL/GenBank/DDBJ whole genome shotgun (WGS) entry which is preliminary data.</text>
</comment>
<protein>
    <recommendedName>
        <fullName evidence="5">Tryptophan 2-monooxygenase</fullName>
        <ecNumber evidence="4">1.13.12.3</ecNumber>
    </recommendedName>
</protein>